<dbReference type="PROSITE" id="PS51257">
    <property type="entry name" value="PROKAR_LIPOPROTEIN"/>
    <property type="match status" value="1"/>
</dbReference>
<dbReference type="AlphaFoldDB" id="A0A938WS06"/>
<dbReference type="EMBL" id="JACJJG010000014">
    <property type="protein sequence ID" value="MBM6673148.1"/>
    <property type="molecule type" value="Genomic_DNA"/>
</dbReference>
<protein>
    <submittedName>
        <fullName evidence="3">Zinc ribbon domain-containing protein</fullName>
    </submittedName>
</protein>
<feature type="transmembrane region" description="Helical" evidence="1">
    <location>
        <begin position="226"/>
        <end position="250"/>
    </location>
</feature>
<feature type="transmembrane region" description="Helical" evidence="1">
    <location>
        <begin position="184"/>
        <end position="206"/>
    </location>
</feature>
<sequence length="335" mass="37233">MPTIKILRTTLAVLITVTVLAAFVGCNDKDSAPKDTIALTQEQQDSLHFVATHYYSLNYNFVVKADSVQLVKQQPEEVLNNMHTDTLAVYRHDHIAVAEIRIIPTDLVDSVWIQVARDQSTFGWVHESALLASVVPSDPISQFISAFSDTHLVVFLIIISVISVAYLMRTIFQRNAKIVHFNDIGSFYPTLLALIVASSATLYASIQLFAPDTWEHFYFHSTLNPFIVSPILGIFLISVWAMLIVGLAVVDVARNLLPASDALLYLCGLAGVCAINYIVFSIATLYYVGYVMYAAYVYFALRMYFTRFRCAYVCGSCGARMGSKGRCPVCGAENY</sequence>
<accession>A0A938WS06</accession>
<keyword evidence="1" id="KW-1133">Transmembrane helix</keyword>
<keyword evidence="4" id="KW-1185">Reference proteome</keyword>
<comment type="caution">
    <text evidence="3">The sequence shown here is derived from an EMBL/GenBank/DDBJ whole genome shotgun (WGS) entry which is preliminary data.</text>
</comment>
<gene>
    <name evidence="3" type="ORF">H6A34_04565</name>
</gene>
<feature type="transmembrane region" description="Helical" evidence="1">
    <location>
        <begin position="285"/>
        <end position="301"/>
    </location>
</feature>
<feature type="transmembrane region" description="Helical" evidence="1">
    <location>
        <begin position="152"/>
        <end position="172"/>
    </location>
</feature>
<feature type="transmembrane region" description="Helical" evidence="1">
    <location>
        <begin position="262"/>
        <end position="279"/>
    </location>
</feature>
<organism evidence="3 4">
    <name type="scientific">Marseilla massiliensis</name>
    <dbReference type="NCBI Taxonomy" id="1841864"/>
    <lineage>
        <taxon>Bacteria</taxon>
        <taxon>Pseudomonadati</taxon>
        <taxon>Bacteroidota</taxon>
        <taxon>Bacteroidia</taxon>
        <taxon>Bacteroidales</taxon>
        <taxon>Prevotellaceae</taxon>
        <taxon>Marseilla</taxon>
    </lineage>
</organism>
<evidence type="ECO:0000256" key="1">
    <source>
        <dbReference type="SAM" id="Phobius"/>
    </source>
</evidence>
<feature type="signal peptide" evidence="2">
    <location>
        <begin position="1"/>
        <end position="21"/>
    </location>
</feature>
<feature type="chain" id="PRO_5037368036" evidence="2">
    <location>
        <begin position="22"/>
        <end position="335"/>
    </location>
</feature>
<name>A0A938WS06_9BACT</name>
<dbReference type="RefSeq" id="WP_205103755.1">
    <property type="nucleotide sequence ID" value="NZ_JACJJG010000014.1"/>
</dbReference>
<evidence type="ECO:0000313" key="3">
    <source>
        <dbReference type="EMBL" id="MBM6673148.1"/>
    </source>
</evidence>
<keyword evidence="1" id="KW-0812">Transmembrane</keyword>
<dbReference type="Proteomes" id="UP000706891">
    <property type="component" value="Unassembled WGS sequence"/>
</dbReference>
<proteinExistence type="predicted"/>
<evidence type="ECO:0000313" key="4">
    <source>
        <dbReference type="Proteomes" id="UP000706891"/>
    </source>
</evidence>
<keyword evidence="1" id="KW-0472">Membrane</keyword>
<reference evidence="3" key="1">
    <citation type="submission" date="2020-08" db="EMBL/GenBank/DDBJ databases">
        <authorList>
            <person name="Cejkova D."/>
            <person name="Kubasova T."/>
            <person name="Jahodarova E."/>
            <person name="Rychlik I."/>
        </authorList>
    </citation>
    <scope>NUCLEOTIDE SEQUENCE</scope>
    <source>
        <strain evidence="3">An824</strain>
    </source>
</reference>
<evidence type="ECO:0000256" key="2">
    <source>
        <dbReference type="SAM" id="SignalP"/>
    </source>
</evidence>
<reference evidence="3" key="2">
    <citation type="journal article" date="2021" name="Sci. Rep.">
        <title>The distribution of antibiotic resistance genes in chicken gut microbiota commensals.</title>
        <authorList>
            <person name="Juricova H."/>
            <person name="Matiasovicova J."/>
            <person name="Kubasova T."/>
            <person name="Cejkova D."/>
            <person name="Rychlik I."/>
        </authorList>
    </citation>
    <scope>NUCLEOTIDE SEQUENCE</scope>
    <source>
        <strain evidence="3">An824</strain>
    </source>
</reference>
<keyword evidence="2" id="KW-0732">Signal</keyword>